<accession>A0AAW7XNL7</accession>
<gene>
    <name evidence="1" type="primary">tssG</name>
    <name evidence="1" type="ORF">Q4490_13565</name>
</gene>
<sequence length="349" mass="38617">MSTVSHAMTTSALPDMQFFQLLRHLELTARKSKGVAAGAIGHDLPLKKEFADFAVIQSAAFPGSACTKIDRVDHGEFTQSKLHIACFGLTGPSGVMPIHYTELLSSRARQKDTALKTLLDGFNARSVSFLYRAWQKNRLPIMQEHLTRATVNRQVDPAKAMLKAYVGLAEGDKEKSIKTDTESLALYFSGYYSKRPRNAAGLSKIISRVLGCQVTLQQFYGRWFDLEPEQRNTIGCKNATLGKDFVIGSSVFEGSCSIRIQTAPVSLADFKSLQPGQPKFLILKELINLYLGQDYLIDLQVVLKGVEKPPFILANDTTLQDSLRLGEGLWLSAASNHQNVADAIYEVNR</sequence>
<comment type="caution">
    <text evidence="1">The sequence shown here is derived from an EMBL/GenBank/DDBJ whole genome shotgun (WGS) entry which is preliminary data.</text>
</comment>
<dbReference type="Pfam" id="PF06996">
    <property type="entry name" value="T6SS_TssG"/>
    <property type="match status" value="1"/>
</dbReference>
<dbReference type="PANTHER" id="PTHR35564">
    <property type="match status" value="1"/>
</dbReference>
<dbReference type="AlphaFoldDB" id="A0AAW7XNL7"/>
<evidence type="ECO:0000313" key="1">
    <source>
        <dbReference type="EMBL" id="MDO6454597.1"/>
    </source>
</evidence>
<dbReference type="EMBL" id="JAUOPG010000009">
    <property type="protein sequence ID" value="MDO6454597.1"/>
    <property type="molecule type" value="Genomic_DNA"/>
</dbReference>
<dbReference type="PANTHER" id="PTHR35564:SF4">
    <property type="entry name" value="CYTOPLASMIC PROTEIN"/>
    <property type="match status" value="1"/>
</dbReference>
<proteinExistence type="predicted"/>
<dbReference type="RefSeq" id="WP_303551375.1">
    <property type="nucleotide sequence ID" value="NZ_JAUOPG010000009.1"/>
</dbReference>
<name>A0AAW7XNL7_9GAMM</name>
<protein>
    <submittedName>
        <fullName evidence="1">Type VI secretion system baseplate subunit TssG</fullName>
    </submittedName>
</protein>
<dbReference type="InterPro" id="IPR010732">
    <property type="entry name" value="T6SS_TssG-like"/>
</dbReference>
<evidence type="ECO:0000313" key="2">
    <source>
        <dbReference type="Proteomes" id="UP001169862"/>
    </source>
</evidence>
<dbReference type="Proteomes" id="UP001169862">
    <property type="component" value="Unassembled WGS sequence"/>
</dbReference>
<reference evidence="1" key="1">
    <citation type="submission" date="2023-07" db="EMBL/GenBank/DDBJ databases">
        <title>Genome content predicts the carbon catabolic preferences of heterotrophic bacteria.</title>
        <authorList>
            <person name="Gralka M."/>
        </authorList>
    </citation>
    <scope>NUCLEOTIDE SEQUENCE</scope>
    <source>
        <strain evidence="1">I2M16</strain>
    </source>
</reference>
<dbReference type="NCBIfam" id="TIGR03347">
    <property type="entry name" value="VI_chp_1"/>
    <property type="match status" value="1"/>
</dbReference>
<organism evidence="1 2">
    <name type="scientific">Neptunomonas phycophila</name>
    <dbReference type="NCBI Taxonomy" id="1572645"/>
    <lineage>
        <taxon>Bacteria</taxon>
        <taxon>Pseudomonadati</taxon>
        <taxon>Pseudomonadota</taxon>
        <taxon>Gammaproteobacteria</taxon>
        <taxon>Oceanospirillales</taxon>
        <taxon>Oceanospirillaceae</taxon>
        <taxon>Neptunomonas</taxon>
    </lineage>
</organism>